<evidence type="ECO:0000313" key="13">
    <source>
        <dbReference type="EMBL" id="TWT93008.1"/>
    </source>
</evidence>
<dbReference type="GO" id="GO:0070042">
    <property type="term" value="F:rRNA (uridine-N3-)-methyltransferase activity"/>
    <property type="evidence" value="ECO:0007669"/>
    <property type="project" value="TreeGrafter"/>
</dbReference>
<keyword evidence="7 10" id="KW-0949">S-adenosyl-L-methionine</keyword>
<evidence type="ECO:0000256" key="4">
    <source>
        <dbReference type="ARBA" id="ARBA00022552"/>
    </source>
</evidence>
<dbReference type="InterPro" id="IPR006700">
    <property type="entry name" value="RsmE"/>
</dbReference>
<keyword evidence="4 10" id="KW-0698">rRNA processing</keyword>
<evidence type="ECO:0000259" key="11">
    <source>
        <dbReference type="Pfam" id="PF04452"/>
    </source>
</evidence>
<dbReference type="PANTHER" id="PTHR30027">
    <property type="entry name" value="RIBOSOMAL RNA SMALL SUBUNIT METHYLTRANSFERASE E"/>
    <property type="match status" value="1"/>
</dbReference>
<comment type="catalytic activity">
    <reaction evidence="9 10">
        <text>uridine(1498) in 16S rRNA + S-adenosyl-L-methionine = N(3)-methyluridine(1498) in 16S rRNA + S-adenosyl-L-homocysteine + H(+)</text>
        <dbReference type="Rhea" id="RHEA:42920"/>
        <dbReference type="Rhea" id="RHEA-COMP:10283"/>
        <dbReference type="Rhea" id="RHEA-COMP:10284"/>
        <dbReference type="ChEBI" id="CHEBI:15378"/>
        <dbReference type="ChEBI" id="CHEBI:57856"/>
        <dbReference type="ChEBI" id="CHEBI:59789"/>
        <dbReference type="ChEBI" id="CHEBI:65315"/>
        <dbReference type="ChEBI" id="CHEBI:74502"/>
        <dbReference type="EC" id="2.1.1.193"/>
    </reaction>
</comment>
<feature type="domain" description="Ribosomal RNA small subunit methyltransferase E methyltransferase" evidence="11">
    <location>
        <begin position="76"/>
        <end position="245"/>
    </location>
</feature>
<evidence type="ECO:0000256" key="10">
    <source>
        <dbReference type="PIRNR" id="PIRNR015601"/>
    </source>
</evidence>
<keyword evidence="5 10" id="KW-0489">Methyltransferase</keyword>
<reference evidence="13 14" key="1">
    <citation type="submission" date="2019-02" db="EMBL/GenBank/DDBJ databases">
        <title>Deep-cultivation of Planctomycetes and their phenomic and genomic characterization uncovers novel biology.</title>
        <authorList>
            <person name="Wiegand S."/>
            <person name="Jogler M."/>
            <person name="Boedeker C."/>
            <person name="Pinto D."/>
            <person name="Vollmers J."/>
            <person name="Rivas-Marin E."/>
            <person name="Kohn T."/>
            <person name="Peeters S.H."/>
            <person name="Heuer A."/>
            <person name="Rast P."/>
            <person name="Oberbeckmann S."/>
            <person name="Bunk B."/>
            <person name="Jeske O."/>
            <person name="Meyerdierks A."/>
            <person name="Storesund J.E."/>
            <person name="Kallscheuer N."/>
            <person name="Luecker S."/>
            <person name="Lage O.M."/>
            <person name="Pohl T."/>
            <person name="Merkel B.J."/>
            <person name="Hornburger P."/>
            <person name="Mueller R.-W."/>
            <person name="Bruemmer F."/>
            <person name="Labrenz M."/>
            <person name="Spormann A.M."/>
            <person name="Op Den Camp H."/>
            <person name="Overmann J."/>
            <person name="Amann R."/>
            <person name="Jetten M.S.M."/>
            <person name="Mascher T."/>
            <person name="Medema M.H."/>
            <person name="Devos D.P."/>
            <person name="Kaster A.-K."/>
            <person name="Ovreas L."/>
            <person name="Rohde M."/>
            <person name="Galperin M.Y."/>
            <person name="Jogler C."/>
        </authorList>
    </citation>
    <scope>NUCLEOTIDE SEQUENCE [LARGE SCALE GENOMIC DNA]</scope>
    <source>
        <strain evidence="13 14">Pla100</strain>
    </source>
</reference>
<evidence type="ECO:0000256" key="6">
    <source>
        <dbReference type="ARBA" id="ARBA00022679"/>
    </source>
</evidence>
<feature type="domain" description="Ribosomal RNA small subunit methyltransferase E PUA-like" evidence="12">
    <location>
        <begin position="19"/>
        <end position="65"/>
    </location>
</feature>
<dbReference type="EC" id="2.1.1.193" evidence="10"/>
<dbReference type="EMBL" id="SJPM01000010">
    <property type="protein sequence ID" value="TWT93008.1"/>
    <property type="molecule type" value="Genomic_DNA"/>
</dbReference>
<dbReference type="SUPFAM" id="SSF88697">
    <property type="entry name" value="PUA domain-like"/>
    <property type="match status" value="1"/>
</dbReference>
<dbReference type="CDD" id="cd18084">
    <property type="entry name" value="RsmE-like"/>
    <property type="match status" value="1"/>
</dbReference>
<sequence length="248" mass="27243">MTRRYYVPNLAQMSGLIELPPEEAAHAARVMRVVEGDTIELFDGQGHQAAAAITHVSKRQCVCRIDSIAAIDLEPSVNLIMAIAIPKPDRAKEMIERLTEIGVHQVQPIVFERTQRAPGSSLIEKLERVVIEACKQSGRNHLMPILPVLTFGQWITKYRQSDFVDRTAYVAMPSGNPTSIDPIRSNQSSPPESSIVPECLVVIGPEGGLTESELQDCLDASIKPVDLGKRILRIETAACVIASRLLTD</sequence>
<dbReference type="InterPro" id="IPR015947">
    <property type="entry name" value="PUA-like_sf"/>
</dbReference>
<comment type="subcellular location">
    <subcellularLocation>
        <location evidence="1 10">Cytoplasm</location>
    </subcellularLocation>
</comment>
<dbReference type="InterPro" id="IPR029028">
    <property type="entry name" value="Alpha/beta_knot_MTases"/>
</dbReference>
<evidence type="ECO:0000256" key="7">
    <source>
        <dbReference type="ARBA" id="ARBA00022691"/>
    </source>
</evidence>
<evidence type="ECO:0000313" key="14">
    <source>
        <dbReference type="Proteomes" id="UP000316213"/>
    </source>
</evidence>
<evidence type="ECO:0000256" key="5">
    <source>
        <dbReference type="ARBA" id="ARBA00022603"/>
    </source>
</evidence>
<accession>A0A5C6A1B9</accession>
<dbReference type="InterPro" id="IPR046886">
    <property type="entry name" value="RsmE_MTase_dom"/>
</dbReference>
<dbReference type="PIRSF" id="PIRSF015601">
    <property type="entry name" value="MTase_slr0722"/>
    <property type="match status" value="1"/>
</dbReference>
<dbReference type="Gene3D" id="3.40.1280.10">
    <property type="match status" value="1"/>
</dbReference>
<evidence type="ECO:0000256" key="2">
    <source>
        <dbReference type="ARBA" id="ARBA00005528"/>
    </source>
</evidence>
<organism evidence="13 14">
    <name type="scientific">Neorhodopirellula pilleata</name>
    <dbReference type="NCBI Taxonomy" id="2714738"/>
    <lineage>
        <taxon>Bacteria</taxon>
        <taxon>Pseudomonadati</taxon>
        <taxon>Planctomycetota</taxon>
        <taxon>Planctomycetia</taxon>
        <taxon>Pirellulales</taxon>
        <taxon>Pirellulaceae</taxon>
        <taxon>Neorhodopirellula</taxon>
    </lineage>
</organism>
<dbReference type="Proteomes" id="UP000316213">
    <property type="component" value="Unassembled WGS sequence"/>
</dbReference>
<keyword evidence="14" id="KW-1185">Reference proteome</keyword>
<keyword evidence="6 10" id="KW-0808">Transferase</keyword>
<protein>
    <recommendedName>
        <fullName evidence="10">Ribosomal RNA small subunit methyltransferase E</fullName>
        <ecNumber evidence="10">2.1.1.193</ecNumber>
    </recommendedName>
</protein>
<evidence type="ECO:0000259" key="12">
    <source>
        <dbReference type="Pfam" id="PF20260"/>
    </source>
</evidence>
<gene>
    <name evidence="13" type="primary">rsmE</name>
    <name evidence="13" type="ORF">Pla100_43240</name>
</gene>
<comment type="function">
    <text evidence="8 10">Specifically methylates the N3 position of the uracil ring of uridine 1498 (m3U1498) in 16S rRNA. Acts on the fully assembled 30S ribosomal subunit.</text>
</comment>
<dbReference type="SUPFAM" id="SSF75217">
    <property type="entry name" value="alpha/beta knot"/>
    <property type="match status" value="1"/>
</dbReference>
<dbReference type="GO" id="GO:0070475">
    <property type="term" value="P:rRNA base methylation"/>
    <property type="evidence" value="ECO:0007669"/>
    <property type="project" value="TreeGrafter"/>
</dbReference>
<dbReference type="RefSeq" id="WP_146579762.1">
    <property type="nucleotide sequence ID" value="NZ_SJPM01000010.1"/>
</dbReference>
<name>A0A5C6A1B9_9BACT</name>
<dbReference type="Pfam" id="PF20260">
    <property type="entry name" value="PUA_4"/>
    <property type="match status" value="1"/>
</dbReference>
<evidence type="ECO:0000256" key="3">
    <source>
        <dbReference type="ARBA" id="ARBA00022490"/>
    </source>
</evidence>
<comment type="caution">
    <text evidence="13">The sequence shown here is derived from an EMBL/GenBank/DDBJ whole genome shotgun (WGS) entry which is preliminary data.</text>
</comment>
<proteinExistence type="inferred from homology"/>
<dbReference type="AlphaFoldDB" id="A0A5C6A1B9"/>
<dbReference type="PANTHER" id="PTHR30027:SF3">
    <property type="entry name" value="16S RRNA (URACIL(1498)-N(3))-METHYLTRANSFERASE"/>
    <property type="match status" value="1"/>
</dbReference>
<evidence type="ECO:0000256" key="9">
    <source>
        <dbReference type="ARBA" id="ARBA00047944"/>
    </source>
</evidence>
<dbReference type="GO" id="GO:0005737">
    <property type="term" value="C:cytoplasm"/>
    <property type="evidence" value="ECO:0007669"/>
    <property type="project" value="UniProtKB-SubCell"/>
</dbReference>
<dbReference type="InterPro" id="IPR029026">
    <property type="entry name" value="tRNA_m1G_MTases_N"/>
</dbReference>
<dbReference type="InterPro" id="IPR046887">
    <property type="entry name" value="RsmE_PUA-like"/>
</dbReference>
<evidence type="ECO:0000256" key="8">
    <source>
        <dbReference type="ARBA" id="ARBA00025699"/>
    </source>
</evidence>
<dbReference type="NCBIfam" id="TIGR00046">
    <property type="entry name" value="RsmE family RNA methyltransferase"/>
    <property type="match status" value="1"/>
</dbReference>
<comment type="similarity">
    <text evidence="2 10">Belongs to the RNA methyltransferase RsmE family.</text>
</comment>
<keyword evidence="3 10" id="KW-0963">Cytoplasm</keyword>
<evidence type="ECO:0000256" key="1">
    <source>
        <dbReference type="ARBA" id="ARBA00004496"/>
    </source>
</evidence>
<dbReference type="Pfam" id="PF04452">
    <property type="entry name" value="Methyltrans_RNA"/>
    <property type="match status" value="1"/>
</dbReference>
<dbReference type="OrthoDB" id="9815641at2"/>